<gene>
    <name evidence="1" type="ORF">SFRICE_033372</name>
</gene>
<sequence>MKNDRQAALLDTFVSLTAWFRELMTGYLPCLFTSMSFRYFGTVASAMITDQSIPVYFHKETN</sequence>
<reference evidence="1" key="1">
    <citation type="submission" date="2016-07" db="EMBL/GenBank/DDBJ databases">
        <authorList>
            <person name="Bretaudeau A."/>
        </authorList>
    </citation>
    <scope>NUCLEOTIDE SEQUENCE</scope>
    <source>
        <strain evidence="1">Rice</strain>
        <tissue evidence="1">Whole body</tissue>
    </source>
</reference>
<dbReference type="EMBL" id="ODYU01000484">
    <property type="protein sequence ID" value="SOQ35346.1"/>
    <property type="molecule type" value="Genomic_DNA"/>
</dbReference>
<proteinExistence type="predicted"/>
<evidence type="ECO:0000313" key="1">
    <source>
        <dbReference type="EMBL" id="SOQ35346.1"/>
    </source>
</evidence>
<accession>A0A2H1V3J8</accession>
<dbReference type="AlphaFoldDB" id="A0A2H1V3J8"/>
<organism evidence="1">
    <name type="scientific">Spodoptera frugiperda</name>
    <name type="common">Fall armyworm</name>
    <dbReference type="NCBI Taxonomy" id="7108"/>
    <lineage>
        <taxon>Eukaryota</taxon>
        <taxon>Metazoa</taxon>
        <taxon>Ecdysozoa</taxon>
        <taxon>Arthropoda</taxon>
        <taxon>Hexapoda</taxon>
        <taxon>Insecta</taxon>
        <taxon>Pterygota</taxon>
        <taxon>Neoptera</taxon>
        <taxon>Endopterygota</taxon>
        <taxon>Lepidoptera</taxon>
        <taxon>Glossata</taxon>
        <taxon>Ditrysia</taxon>
        <taxon>Noctuoidea</taxon>
        <taxon>Noctuidae</taxon>
        <taxon>Amphipyrinae</taxon>
        <taxon>Spodoptera</taxon>
    </lineage>
</organism>
<name>A0A2H1V3J8_SPOFR</name>
<protein>
    <submittedName>
        <fullName evidence="1">SFRICE_033372</fullName>
    </submittedName>
</protein>